<keyword evidence="4" id="KW-0690">Ribosome biogenesis</keyword>
<protein>
    <recommendedName>
        <fullName evidence="10">EBNA1 binding protein 2</fullName>
    </recommendedName>
</protein>
<dbReference type="Proteomes" id="UP000558488">
    <property type="component" value="Unassembled WGS sequence"/>
</dbReference>
<comment type="similarity">
    <text evidence="3">Belongs to the EBP2 family.</text>
</comment>
<evidence type="ECO:0008006" key="10">
    <source>
        <dbReference type="Google" id="ProtNLM"/>
    </source>
</evidence>
<reference evidence="8 9" key="1">
    <citation type="journal article" date="2020" name="Nature">
        <title>Six reference-quality genomes reveal evolution of bat adaptations.</title>
        <authorList>
            <person name="Jebb D."/>
            <person name="Huang Z."/>
            <person name="Pippel M."/>
            <person name="Hughes G.M."/>
            <person name="Lavrichenko K."/>
            <person name="Devanna P."/>
            <person name="Winkler S."/>
            <person name="Jermiin L.S."/>
            <person name="Skirmuntt E.C."/>
            <person name="Katzourakis A."/>
            <person name="Burkitt-Gray L."/>
            <person name="Ray D.A."/>
            <person name="Sullivan K.A.M."/>
            <person name="Roscito J.G."/>
            <person name="Kirilenko B.M."/>
            <person name="Davalos L.M."/>
            <person name="Corthals A.P."/>
            <person name="Power M.L."/>
            <person name="Jones G."/>
            <person name="Ransome R.D."/>
            <person name="Dechmann D.K.N."/>
            <person name="Locatelli A.G."/>
            <person name="Puechmaille S.J."/>
            <person name="Fedrigo O."/>
            <person name="Jarvis E.D."/>
            <person name="Hiller M."/>
            <person name="Vernes S.C."/>
            <person name="Myers E.W."/>
            <person name="Teeling E.C."/>
        </authorList>
    </citation>
    <scope>NUCLEOTIDE SEQUENCE [LARGE SCALE GENOMIC DNA]</scope>
    <source>
        <strain evidence="8">MPipKuh1</strain>
        <tissue evidence="8">Flight muscle</tissue>
    </source>
</reference>
<dbReference type="GO" id="GO:0005730">
    <property type="term" value="C:nucleolus"/>
    <property type="evidence" value="ECO:0007669"/>
    <property type="project" value="UniProtKB-SubCell"/>
</dbReference>
<keyword evidence="5" id="KW-0175">Coiled coil</keyword>
<feature type="compositionally biased region" description="Basic residues" evidence="7">
    <location>
        <begin position="112"/>
        <end position="144"/>
    </location>
</feature>
<dbReference type="GO" id="GO:0030687">
    <property type="term" value="C:preribosome, large subunit precursor"/>
    <property type="evidence" value="ECO:0007669"/>
    <property type="project" value="TreeGrafter"/>
</dbReference>
<evidence type="ECO:0000256" key="5">
    <source>
        <dbReference type="ARBA" id="ARBA00023054"/>
    </source>
</evidence>
<evidence type="ECO:0000256" key="7">
    <source>
        <dbReference type="SAM" id="MobiDB-lite"/>
    </source>
</evidence>
<comment type="caution">
    <text evidence="8">The sequence shown here is derived from an EMBL/GenBank/DDBJ whole genome shotgun (WGS) entry which is preliminary data.</text>
</comment>
<evidence type="ECO:0000256" key="4">
    <source>
        <dbReference type="ARBA" id="ARBA00022517"/>
    </source>
</evidence>
<feature type="region of interest" description="Disordered" evidence="7">
    <location>
        <begin position="61"/>
        <end position="144"/>
    </location>
</feature>
<accession>A0A7J8A902</accession>
<gene>
    <name evidence="8" type="ORF">mPipKuh1_008830</name>
</gene>
<evidence type="ECO:0000313" key="8">
    <source>
        <dbReference type="EMBL" id="KAF6382450.1"/>
    </source>
</evidence>
<keyword evidence="9" id="KW-1185">Reference proteome</keyword>
<comment type="subcellular location">
    <subcellularLocation>
        <location evidence="2">Nucleus</location>
        <location evidence="2">Nucleolus</location>
    </subcellularLocation>
</comment>
<dbReference type="PANTHER" id="PTHR13028">
    <property type="entry name" value="RRNA PROCESSING PROTEIN EBNA1-BINDING PROTEIN-RELATED"/>
    <property type="match status" value="1"/>
</dbReference>
<keyword evidence="6" id="KW-0539">Nucleus</keyword>
<dbReference type="GO" id="GO:0042273">
    <property type="term" value="P:ribosomal large subunit biogenesis"/>
    <property type="evidence" value="ECO:0007669"/>
    <property type="project" value="TreeGrafter"/>
</dbReference>
<dbReference type="EMBL" id="JACAGB010000002">
    <property type="protein sequence ID" value="KAF6382450.1"/>
    <property type="molecule type" value="Genomic_DNA"/>
</dbReference>
<dbReference type="Pfam" id="PF05890">
    <property type="entry name" value="Ebp2"/>
    <property type="match status" value="1"/>
</dbReference>
<dbReference type="AlphaFoldDB" id="A0A7J8A902"/>
<evidence type="ECO:0000256" key="2">
    <source>
        <dbReference type="ARBA" id="ARBA00004604"/>
    </source>
</evidence>
<dbReference type="GO" id="GO:0006364">
    <property type="term" value="P:rRNA processing"/>
    <property type="evidence" value="ECO:0007669"/>
    <property type="project" value="TreeGrafter"/>
</dbReference>
<dbReference type="GO" id="GO:0034399">
    <property type="term" value="C:nuclear periphery"/>
    <property type="evidence" value="ECO:0007669"/>
    <property type="project" value="TreeGrafter"/>
</dbReference>
<evidence type="ECO:0000256" key="1">
    <source>
        <dbReference type="ARBA" id="ARBA00003387"/>
    </source>
</evidence>
<evidence type="ECO:0000256" key="6">
    <source>
        <dbReference type="ARBA" id="ARBA00023242"/>
    </source>
</evidence>
<comment type="function">
    <text evidence="1">Required for the processing of the 27S pre-rRNA.</text>
</comment>
<organism evidence="8 9">
    <name type="scientific">Pipistrellus kuhlii</name>
    <name type="common">Kuhl's pipistrelle</name>
    <dbReference type="NCBI Taxonomy" id="59472"/>
    <lineage>
        <taxon>Eukaryota</taxon>
        <taxon>Metazoa</taxon>
        <taxon>Chordata</taxon>
        <taxon>Craniata</taxon>
        <taxon>Vertebrata</taxon>
        <taxon>Euteleostomi</taxon>
        <taxon>Mammalia</taxon>
        <taxon>Eutheria</taxon>
        <taxon>Laurasiatheria</taxon>
        <taxon>Chiroptera</taxon>
        <taxon>Yangochiroptera</taxon>
        <taxon>Vespertilionidae</taxon>
        <taxon>Pipistrellus</taxon>
    </lineage>
</organism>
<dbReference type="PANTHER" id="PTHR13028:SF0">
    <property type="entry name" value="RRNA-PROCESSING PROTEIN EBP2-RELATED"/>
    <property type="match status" value="1"/>
</dbReference>
<feature type="compositionally biased region" description="Basic residues" evidence="7">
    <location>
        <begin position="71"/>
        <end position="85"/>
    </location>
</feature>
<dbReference type="InterPro" id="IPR008610">
    <property type="entry name" value="Ebp2"/>
</dbReference>
<proteinExistence type="inferred from homology"/>
<sequence>MEKSEKAKQLGALRKYRKKVQTGVPQKRQREKTHMMNTIKKYQKGFSDKLDFLDRDQKPVARSFKGGTKGQKMKKGLNAKRRCKSQKFGFCGKKKGSKWNTRESYDGSFRAKTAHGKGLKRPVKKGSNKRPGKRTREKMKSRAH</sequence>
<evidence type="ECO:0000256" key="3">
    <source>
        <dbReference type="ARBA" id="ARBA00007336"/>
    </source>
</evidence>
<evidence type="ECO:0000313" key="9">
    <source>
        <dbReference type="Proteomes" id="UP000558488"/>
    </source>
</evidence>
<name>A0A7J8A902_PIPKU</name>